<evidence type="ECO:0000313" key="1">
    <source>
        <dbReference type="EMBL" id="VTZ51455.1"/>
    </source>
</evidence>
<name>A0A8B6MAA9_METTU</name>
<proteinExistence type="predicted"/>
<dbReference type="Proteomes" id="UP000485880">
    <property type="component" value="Unassembled WGS sequence"/>
</dbReference>
<evidence type="ECO:0000313" key="2">
    <source>
        <dbReference type="Proteomes" id="UP000485880"/>
    </source>
</evidence>
<accession>A0A8B6MAA9</accession>
<gene>
    <name evidence="1" type="ORF">MPC4_40052</name>
</gene>
<reference evidence="1 2" key="1">
    <citation type="submission" date="2019-05" db="EMBL/GenBank/DDBJ databases">
        <authorList>
            <person name="Farhan Ul Haque M."/>
        </authorList>
    </citation>
    <scope>NUCLEOTIDE SEQUENCE [LARGE SCALE GENOMIC DNA]</scope>
    <source>
        <strain evidence="1">2</strain>
    </source>
</reference>
<comment type="caution">
    <text evidence="1">The sequence shown here is derived from an EMBL/GenBank/DDBJ whole genome shotgun (WGS) entry which is preliminary data.</text>
</comment>
<dbReference type="AlphaFoldDB" id="A0A8B6MAA9"/>
<organism evidence="1 2">
    <name type="scientific">Methylocella tundrae</name>
    <dbReference type="NCBI Taxonomy" id="227605"/>
    <lineage>
        <taxon>Bacteria</taxon>
        <taxon>Pseudomonadati</taxon>
        <taxon>Pseudomonadota</taxon>
        <taxon>Alphaproteobacteria</taxon>
        <taxon>Hyphomicrobiales</taxon>
        <taxon>Beijerinckiaceae</taxon>
        <taxon>Methylocella</taxon>
    </lineage>
</organism>
<keyword evidence="2" id="KW-1185">Reference proteome</keyword>
<dbReference type="EMBL" id="CABFMQ020000098">
    <property type="protein sequence ID" value="VTZ51455.1"/>
    <property type="molecule type" value="Genomic_DNA"/>
</dbReference>
<protein>
    <submittedName>
        <fullName evidence="1">Uncharacterized protein</fullName>
    </submittedName>
</protein>
<sequence>MQTLSSFNLLSVRANLASELNSDDVTVPKSRDLTGADPRRYIKCSRGKSRVQRFAQVSVGREGV</sequence>